<dbReference type="AlphaFoldDB" id="A0A6I5ZLL1"/>
<evidence type="ECO:0000313" key="2">
    <source>
        <dbReference type="Proteomes" id="UP000425916"/>
    </source>
</evidence>
<proteinExistence type="predicted"/>
<keyword evidence="2" id="KW-1185">Reference proteome</keyword>
<sequence>MALFSKFNFKNLKELKEKIAELKLDIELIEDLRPLARKVKIGSRELPNFPGHPPHGRM</sequence>
<gene>
    <name evidence="1" type="ORF">MGLY_00040</name>
</gene>
<reference evidence="1 2" key="1">
    <citation type="submission" date="2019-11" db="EMBL/GenBank/DDBJ databases">
        <title>Genome sequence of Moorella glycerini DSM11254.</title>
        <authorList>
            <person name="Poehlein A."/>
            <person name="Boeer T."/>
            <person name="Daniel R."/>
        </authorList>
    </citation>
    <scope>NUCLEOTIDE SEQUENCE [LARGE SCALE GENOMIC DNA]</scope>
    <source>
        <strain evidence="1 2">DSM 11254</strain>
    </source>
</reference>
<dbReference type="Proteomes" id="UP000425916">
    <property type="component" value="Chromosome"/>
</dbReference>
<protein>
    <submittedName>
        <fullName evidence="1">Uncharacterized protein</fullName>
    </submittedName>
</protein>
<name>A0A6I5ZLL1_9FIRM</name>
<organism evidence="1 2">
    <name type="scientific">Neomoorella glycerini</name>
    <dbReference type="NCBI Taxonomy" id="55779"/>
    <lineage>
        <taxon>Bacteria</taxon>
        <taxon>Bacillati</taxon>
        <taxon>Bacillota</taxon>
        <taxon>Clostridia</taxon>
        <taxon>Neomoorellales</taxon>
        <taxon>Neomoorellaceae</taxon>
        <taxon>Neomoorella</taxon>
    </lineage>
</organism>
<dbReference type="RefSeq" id="WP_211661972.1">
    <property type="nucleotide sequence ID" value="NZ_CP046244.1"/>
</dbReference>
<accession>A0A6I5ZLL1</accession>
<evidence type="ECO:0000313" key="1">
    <source>
        <dbReference type="EMBL" id="QGP90696.1"/>
    </source>
</evidence>
<dbReference type="EMBL" id="CP046244">
    <property type="protein sequence ID" value="QGP90696.1"/>
    <property type="molecule type" value="Genomic_DNA"/>
</dbReference>